<evidence type="ECO:0000256" key="1">
    <source>
        <dbReference type="ARBA" id="ARBA00001971"/>
    </source>
</evidence>
<dbReference type="Pfam" id="PF00067">
    <property type="entry name" value="p450"/>
    <property type="match status" value="1"/>
</dbReference>
<dbReference type="SMR" id="A0A445EVE6"/>
<evidence type="ECO:0000256" key="3">
    <source>
        <dbReference type="ARBA" id="ARBA00005179"/>
    </source>
</evidence>
<keyword evidence="7 23" id="KW-0479">Metal-binding</keyword>
<comment type="catalytic activity">
    <reaction evidence="18">
        <text>N-hydroxy-L-valine + reduced [NADPH--hemoprotein reductase] + O2 = N,N-dihydroxy-L-valine + oxidized [NADPH--hemoprotein reductase] + H2O + H(+)</text>
        <dbReference type="Rhea" id="RHEA:30495"/>
        <dbReference type="Rhea" id="RHEA-COMP:11964"/>
        <dbReference type="Rhea" id="RHEA-COMP:11965"/>
        <dbReference type="ChEBI" id="CHEBI:15377"/>
        <dbReference type="ChEBI" id="CHEBI:15378"/>
        <dbReference type="ChEBI" id="CHEBI:15379"/>
        <dbReference type="ChEBI" id="CHEBI:57618"/>
        <dbReference type="ChEBI" id="CHEBI:58210"/>
        <dbReference type="ChEBI" id="CHEBI:61140"/>
        <dbReference type="ChEBI" id="CHEBI:61142"/>
    </reaction>
</comment>
<keyword evidence="27" id="KW-1185">Reference proteome</keyword>
<dbReference type="GO" id="GO:0020037">
    <property type="term" value="F:heme binding"/>
    <property type="evidence" value="ECO:0007669"/>
    <property type="project" value="InterPro"/>
</dbReference>
<evidence type="ECO:0000256" key="18">
    <source>
        <dbReference type="ARBA" id="ARBA00051269"/>
    </source>
</evidence>
<evidence type="ECO:0000256" key="4">
    <source>
        <dbReference type="ARBA" id="ARBA00010617"/>
    </source>
</evidence>
<comment type="catalytic activity">
    <reaction evidence="20">
        <text>L-valine + 2 reduced [NADPH--hemoprotein reductase] + 2 O2 = (E)-2-methylpropanal oxime + 2 oxidized [NADPH--hemoprotein reductase] + CO2 + 3 H2O + 2 H(+)</text>
        <dbReference type="Rhea" id="RHEA:28606"/>
        <dbReference type="Rhea" id="RHEA-COMP:11964"/>
        <dbReference type="Rhea" id="RHEA-COMP:11965"/>
        <dbReference type="ChEBI" id="CHEBI:15377"/>
        <dbReference type="ChEBI" id="CHEBI:15378"/>
        <dbReference type="ChEBI" id="CHEBI:15379"/>
        <dbReference type="ChEBI" id="CHEBI:16526"/>
        <dbReference type="ChEBI" id="CHEBI:57618"/>
        <dbReference type="ChEBI" id="CHEBI:57762"/>
        <dbReference type="ChEBI" id="CHEBI:58210"/>
        <dbReference type="ChEBI" id="CHEBI:61143"/>
        <dbReference type="EC" id="1.14.14.38"/>
    </reaction>
</comment>
<evidence type="ECO:0000256" key="6">
    <source>
        <dbReference type="ARBA" id="ARBA00022692"/>
    </source>
</evidence>
<sequence>MAYTLTHSLSHVLASLASLIIMISSFTILKFLSPFFIKNKKSHKIPKLPPGPKPWPIVGLLPEMLTNKPVFRWIHKVMEEMNTEIACFRIGNVHVIPVTCPKLACEFLRKYDADFATRPLSMATETATNGYLTTALTPFGEQWRKMKKIVANDLLSAQKHQWLQDKRDQESNNLVFQLYNKCINNNNDNNNNNNVNKDNCFGLVNVRSVARHYCSNVAKRLIFNIRHFGEGGIDGGPSFEDEEHLISGTFKLLKYINAFCVTDYMPCLKGLYDFDGHESEIKEAMRIMNKSHDPIIEERIKQWNDGLRNEQEDFLDVLINLKDSNNAPLLTPMEIKSQIIELMMAAIDNPSNAVEWALAEMINQPELLQKAIEELDRVIGRDRMVEELDIPKLNYIKACAREAFRLHPIVPFNVPHVSIKNTIIGNYLIPKGSHILLSRQGLGRNPKVWKEPHKFKPERHIKSDGDDVVLAEPNLRFMSFSTGRRGCPGVMLGTTMTVMLFARLLHGFHWSAPPNVSSINLAECNDNLLLAKPLVAMAKPRLALELYQLI</sequence>
<keyword evidence="14 24" id="KW-0503">Monooxygenase</keyword>
<evidence type="ECO:0000256" key="21">
    <source>
        <dbReference type="ARBA" id="ARBA00052887"/>
    </source>
</evidence>
<evidence type="ECO:0000256" key="10">
    <source>
        <dbReference type="ARBA" id="ARBA00022968"/>
    </source>
</evidence>
<keyword evidence="25" id="KW-0472">Membrane</keyword>
<feature type="binding site" description="axial binding residue" evidence="23">
    <location>
        <position position="487"/>
    </location>
    <ligand>
        <name>heme</name>
        <dbReference type="ChEBI" id="CHEBI:30413"/>
    </ligand>
    <ligandPart>
        <name>Fe</name>
        <dbReference type="ChEBI" id="CHEBI:18248"/>
    </ligandPart>
</feature>
<comment type="catalytic activity">
    <reaction evidence="16">
        <text>L-valine + reduced [NADPH--hemoprotein reductase] + O2 = N-hydroxy-L-valine + oxidized [NADPH--hemoprotein reductase] + H2O + 2 H(+)</text>
        <dbReference type="Rhea" id="RHEA:30491"/>
        <dbReference type="Rhea" id="RHEA-COMP:11964"/>
        <dbReference type="Rhea" id="RHEA-COMP:11965"/>
        <dbReference type="ChEBI" id="CHEBI:15377"/>
        <dbReference type="ChEBI" id="CHEBI:15378"/>
        <dbReference type="ChEBI" id="CHEBI:15379"/>
        <dbReference type="ChEBI" id="CHEBI:57618"/>
        <dbReference type="ChEBI" id="CHEBI:57762"/>
        <dbReference type="ChEBI" id="CHEBI:58210"/>
        <dbReference type="ChEBI" id="CHEBI:61140"/>
    </reaction>
</comment>
<keyword evidence="10" id="KW-0735">Signal-anchor</keyword>
<proteinExistence type="inferred from homology"/>
<keyword evidence="15" id="KW-0325">Glycoprotein</keyword>
<dbReference type="SUPFAM" id="SSF48264">
    <property type="entry name" value="Cytochrome P450"/>
    <property type="match status" value="1"/>
</dbReference>
<evidence type="ECO:0008006" key="28">
    <source>
        <dbReference type="Google" id="ProtNLM"/>
    </source>
</evidence>
<evidence type="ECO:0000256" key="19">
    <source>
        <dbReference type="ARBA" id="ARBA00051419"/>
    </source>
</evidence>
<comment type="subcellular location">
    <subcellularLocation>
        <location evidence="2">Microsome membrane</location>
        <topology evidence="2">Single-pass type II membrane protein</topology>
    </subcellularLocation>
</comment>
<comment type="cofactor">
    <cofactor evidence="1 23">
        <name>heme</name>
        <dbReference type="ChEBI" id="CHEBI:30413"/>
    </cofactor>
</comment>
<dbReference type="InterPro" id="IPR001128">
    <property type="entry name" value="Cyt_P450"/>
</dbReference>
<evidence type="ECO:0000256" key="8">
    <source>
        <dbReference type="ARBA" id="ARBA00022824"/>
    </source>
</evidence>
<comment type="catalytic activity">
    <reaction evidence="17">
        <text>N-hydroxy-L-isoleucine + reduced [NADPH--hemoprotein reductase] + O2 = N,N-dihydroxy-L-isoleucine + oxidized [NADPH--hemoprotein reductase] + H2O + H(+)</text>
        <dbReference type="Rhea" id="RHEA:30483"/>
        <dbReference type="Rhea" id="RHEA-COMP:11964"/>
        <dbReference type="Rhea" id="RHEA-COMP:11965"/>
        <dbReference type="ChEBI" id="CHEBI:15377"/>
        <dbReference type="ChEBI" id="CHEBI:15378"/>
        <dbReference type="ChEBI" id="CHEBI:15379"/>
        <dbReference type="ChEBI" id="CHEBI:57618"/>
        <dbReference type="ChEBI" id="CHEBI:58210"/>
        <dbReference type="ChEBI" id="CHEBI:61131"/>
        <dbReference type="ChEBI" id="CHEBI:61133"/>
    </reaction>
</comment>
<evidence type="ECO:0000256" key="22">
    <source>
        <dbReference type="ARBA" id="ARBA00058503"/>
    </source>
</evidence>
<dbReference type="PANTHER" id="PTHR47944:SF19">
    <property type="entry name" value="CYTOCHROME P450 77A4"/>
    <property type="match status" value="1"/>
</dbReference>
<evidence type="ECO:0000256" key="23">
    <source>
        <dbReference type="PIRSR" id="PIRSR602401-1"/>
    </source>
</evidence>
<evidence type="ECO:0000256" key="24">
    <source>
        <dbReference type="RuleBase" id="RU000461"/>
    </source>
</evidence>
<comment type="catalytic activity">
    <reaction evidence="21">
        <text>L-isoleucine + reduced [NADPH--hemoprotein reductase] + O2 = N-hydroxy-L-isoleucine + oxidized [NADPH--hemoprotein reductase] + H2O + 2 H(+)</text>
        <dbReference type="Rhea" id="RHEA:30479"/>
        <dbReference type="Rhea" id="RHEA-COMP:11964"/>
        <dbReference type="Rhea" id="RHEA-COMP:11965"/>
        <dbReference type="ChEBI" id="CHEBI:15377"/>
        <dbReference type="ChEBI" id="CHEBI:15378"/>
        <dbReference type="ChEBI" id="CHEBI:15379"/>
        <dbReference type="ChEBI" id="CHEBI:57618"/>
        <dbReference type="ChEBI" id="CHEBI:58045"/>
        <dbReference type="ChEBI" id="CHEBI:58210"/>
        <dbReference type="ChEBI" id="CHEBI:61131"/>
    </reaction>
</comment>
<evidence type="ECO:0000256" key="20">
    <source>
        <dbReference type="ARBA" id="ARBA00052460"/>
    </source>
</evidence>
<keyword evidence="8" id="KW-0256">Endoplasmic reticulum</keyword>
<comment type="pathway">
    <text evidence="3">Secondary metabolite biosynthesis.</text>
</comment>
<accession>A0A445EVE6</accession>
<evidence type="ECO:0000256" key="17">
    <source>
        <dbReference type="ARBA" id="ARBA00051234"/>
    </source>
</evidence>
<evidence type="ECO:0000256" key="11">
    <source>
        <dbReference type="ARBA" id="ARBA00022989"/>
    </source>
</evidence>
<dbReference type="FunFam" id="1.10.630.10:FF:000037">
    <property type="entry name" value="Cytochrome P450 9"/>
    <property type="match status" value="1"/>
</dbReference>
<comment type="similarity">
    <text evidence="4 24">Belongs to the cytochrome P450 family.</text>
</comment>
<evidence type="ECO:0000256" key="16">
    <source>
        <dbReference type="ARBA" id="ARBA00051005"/>
    </source>
</evidence>
<dbReference type="Proteomes" id="UP000289738">
    <property type="component" value="Chromosome A01"/>
</dbReference>
<dbReference type="PANTHER" id="PTHR47944">
    <property type="entry name" value="CYTOCHROME P450 98A9"/>
    <property type="match status" value="1"/>
</dbReference>
<evidence type="ECO:0000256" key="25">
    <source>
        <dbReference type="SAM" id="Phobius"/>
    </source>
</evidence>
<feature type="transmembrane region" description="Helical" evidence="25">
    <location>
        <begin position="12"/>
        <end position="37"/>
    </location>
</feature>
<gene>
    <name evidence="26" type="ORF">Ahy_A01g004257</name>
</gene>
<dbReference type="Gramene" id="arahy.Tifrunner.gnm2.ann2.Ah01g068300.1">
    <property type="protein sequence ID" value="arahy.Tifrunner.gnm2.ann2.Ah01g068300.1-CDS"/>
    <property type="gene ID" value="arahy.Tifrunner.gnm2.ann2.Ah01g068300"/>
</dbReference>
<dbReference type="STRING" id="3818.A0A445EVE6"/>
<organism evidence="26 27">
    <name type="scientific">Arachis hypogaea</name>
    <name type="common">Peanut</name>
    <dbReference type="NCBI Taxonomy" id="3818"/>
    <lineage>
        <taxon>Eukaryota</taxon>
        <taxon>Viridiplantae</taxon>
        <taxon>Streptophyta</taxon>
        <taxon>Embryophyta</taxon>
        <taxon>Tracheophyta</taxon>
        <taxon>Spermatophyta</taxon>
        <taxon>Magnoliopsida</taxon>
        <taxon>eudicotyledons</taxon>
        <taxon>Gunneridae</taxon>
        <taxon>Pentapetalae</taxon>
        <taxon>rosids</taxon>
        <taxon>fabids</taxon>
        <taxon>Fabales</taxon>
        <taxon>Fabaceae</taxon>
        <taxon>Papilionoideae</taxon>
        <taxon>50 kb inversion clade</taxon>
        <taxon>dalbergioids sensu lato</taxon>
        <taxon>Dalbergieae</taxon>
        <taxon>Pterocarpus clade</taxon>
        <taxon>Arachis</taxon>
    </lineage>
</organism>
<evidence type="ECO:0000256" key="14">
    <source>
        <dbReference type="ARBA" id="ARBA00023033"/>
    </source>
</evidence>
<comment type="function">
    <text evidence="22">Involved in the biosynthesis of the cyanogenic glucosides linamarin and lotaustralin and of the nitirle glucosides rhodiocyanoside A and D. Can use L-isoleucine &gt; L-valine as substrate, but not L-leucine, L-phenylalanine or L-tyrosine. Catalyzes multi-step reactions starting with two successive N-hydroxylations using L-isoleucine and, to a lower extent, L-valine as substrates leading to the formation of N,N-dihydroxy-L-valine and N,N-dihydroxy-L-isoleucine, respectively; following spontaneous reactions lead to the production of (E)-2-methylpropanal oxime and (1E,2S)-2-methylbutanal oxime, respectively.</text>
</comment>
<comment type="caution">
    <text evidence="26">The sequence shown here is derived from an EMBL/GenBank/DDBJ whole genome shotgun (WGS) entry which is preliminary data.</text>
</comment>
<evidence type="ECO:0000256" key="12">
    <source>
        <dbReference type="ARBA" id="ARBA00023002"/>
    </source>
</evidence>
<keyword evidence="11 25" id="KW-1133">Transmembrane helix</keyword>
<dbReference type="PRINTS" id="PR00463">
    <property type="entry name" value="EP450I"/>
</dbReference>
<keyword evidence="9" id="KW-0492">Microsome</keyword>
<evidence type="ECO:0000256" key="2">
    <source>
        <dbReference type="ARBA" id="ARBA00004464"/>
    </source>
</evidence>
<dbReference type="EMBL" id="SDMP01000001">
    <property type="protein sequence ID" value="RYR79445.1"/>
    <property type="molecule type" value="Genomic_DNA"/>
</dbReference>
<dbReference type="GO" id="GO:0019756">
    <property type="term" value="P:cyanogenic glycoside biosynthetic process"/>
    <property type="evidence" value="ECO:0007669"/>
    <property type="project" value="UniProtKB-ARBA"/>
</dbReference>
<dbReference type="InterPro" id="IPR002401">
    <property type="entry name" value="Cyt_P450_E_grp-I"/>
</dbReference>
<keyword evidence="13 23" id="KW-0408">Iron</keyword>
<dbReference type="GO" id="GO:0102002">
    <property type="term" value="F:valine N-monooxygenase (oxime forming) activity"/>
    <property type="evidence" value="ECO:0007669"/>
    <property type="project" value="UniProtKB-EC"/>
</dbReference>
<evidence type="ECO:0000256" key="15">
    <source>
        <dbReference type="ARBA" id="ARBA00023180"/>
    </source>
</evidence>
<dbReference type="AlphaFoldDB" id="A0A445EVE6"/>
<name>A0A445EVE6_ARAHY</name>
<comment type="catalytic activity">
    <reaction evidence="19">
        <text>L-isoleucine + 2 reduced [NADPH--hemoprotein reductase] + 2 O2 = (1E,2S)-2-methylbutanal oxime + 2 oxidized [NADPH--hemoprotein reductase] + CO2 + 3 H2O + 2 H(+)</text>
        <dbReference type="Rhea" id="RHEA:28602"/>
        <dbReference type="Rhea" id="RHEA-COMP:11964"/>
        <dbReference type="Rhea" id="RHEA-COMP:11965"/>
        <dbReference type="ChEBI" id="CHEBI:15377"/>
        <dbReference type="ChEBI" id="CHEBI:15378"/>
        <dbReference type="ChEBI" id="CHEBI:15379"/>
        <dbReference type="ChEBI" id="CHEBI:16526"/>
        <dbReference type="ChEBI" id="CHEBI:57618"/>
        <dbReference type="ChEBI" id="CHEBI:58045"/>
        <dbReference type="ChEBI" id="CHEBI:58210"/>
        <dbReference type="ChEBI" id="CHEBI:134628"/>
        <dbReference type="EC" id="1.14.14.39"/>
    </reaction>
</comment>
<dbReference type="PROSITE" id="PS00086">
    <property type="entry name" value="CYTOCHROME_P450"/>
    <property type="match status" value="1"/>
</dbReference>
<dbReference type="Gene3D" id="1.10.630.10">
    <property type="entry name" value="Cytochrome P450"/>
    <property type="match status" value="1"/>
</dbReference>
<evidence type="ECO:0000256" key="13">
    <source>
        <dbReference type="ARBA" id="ARBA00023004"/>
    </source>
</evidence>
<reference evidence="26 27" key="1">
    <citation type="submission" date="2019-01" db="EMBL/GenBank/DDBJ databases">
        <title>Sequencing of cultivated peanut Arachis hypogaea provides insights into genome evolution and oil improvement.</title>
        <authorList>
            <person name="Chen X."/>
        </authorList>
    </citation>
    <scope>NUCLEOTIDE SEQUENCE [LARGE SCALE GENOMIC DNA]</scope>
    <source>
        <strain evidence="27">cv. Fuhuasheng</strain>
        <tissue evidence="26">Leaves</tissue>
    </source>
</reference>
<protein>
    <recommendedName>
        <fullName evidence="28">Tyrosine N-monooxygenase</fullName>
    </recommendedName>
</protein>
<dbReference type="OrthoDB" id="2789670at2759"/>
<dbReference type="GO" id="GO:0102001">
    <property type="term" value="F:isoleucine N-monooxygenase (oxime forming) activity"/>
    <property type="evidence" value="ECO:0007669"/>
    <property type="project" value="UniProtKB-EC"/>
</dbReference>
<dbReference type="InterPro" id="IPR036396">
    <property type="entry name" value="Cyt_P450_sf"/>
</dbReference>
<keyword evidence="6 25" id="KW-0812">Transmembrane</keyword>
<evidence type="ECO:0000256" key="9">
    <source>
        <dbReference type="ARBA" id="ARBA00022848"/>
    </source>
</evidence>
<dbReference type="InterPro" id="IPR017972">
    <property type="entry name" value="Cyt_P450_CS"/>
</dbReference>
<evidence type="ECO:0000256" key="7">
    <source>
        <dbReference type="ARBA" id="ARBA00022723"/>
    </source>
</evidence>
<keyword evidence="5 23" id="KW-0349">Heme</keyword>
<dbReference type="GO" id="GO:0005506">
    <property type="term" value="F:iron ion binding"/>
    <property type="evidence" value="ECO:0007669"/>
    <property type="project" value="InterPro"/>
</dbReference>
<evidence type="ECO:0000313" key="27">
    <source>
        <dbReference type="Proteomes" id="UP000289738"/>
    </source>
</evidence>
<evidence type="ECO:0000256" key="5">
    <source>
        <dbReference type="ARBA" id="ARBA00022617"/>
    </source>
</evidence>
<keyword evidence="12 24" id="KW-0560">Oxidoreductase</keyword>
<evidence type="ECO:0000313" key="26">
    <source>
        <dbReference type="EMBL" id="RYR79445.1"/>
    </source>
</evidence>